<dbReference type="Gramene" id="KQK96140">
    <property type="protein sequence ID" value="KQK96140"/>
    <property type="gene ID" value="SETIT_011625mg"/>
</dbReference>
<name>K3YBN1_SETIT</name>
<dbReference type="InParanoid" id="K3YBN1"/>
<evidence type="ECO:0000313" key="1">
    <source>
        <dbReference type="EnsemblPlants" id="KQK96140"/>
    </source>
</evidence>
<dbReference type="HOGENOM" id="CLU_3110020_0_0_1"/>
<dbReference type="AlphaFoldDB" id="K3YBN1"/>
<dbReference type="Proteomes" id="UP000004995">
    <property type="component" value="Unassembled WGS sequence"/>
</dbReference>
<reference evidence="2" key="1">
    <citation type="journal article" date="2012" name="Nat. Biotechnol.">
        <title>Reference genome sequence of the model plant Setaria.</title>
        <authorList>
            <person name="Bennetzen J.L."/>
            <person name="Schmutz J."/>
            <person name="Wang H."/>
            <person name="Percifield R."/>
            <person name="Hawkins J."/>
            <person name="Pontaroli A.C."/>
            <person name="Estep M."/>
            <person name="Feng L."/>
            <person name="Vaughn J.N."/>
            <person name="Grimwood J."/>
            <person name="Jenkins J."/>
            <person name="Barry K."/>
            <person name="Lindquist E."/>
            <person name="Hellsten U."/>
            <person name="Deshpande S."/>
            <person name="Wang X."/>
            <person name="Wu X."/>
            <person name="Mitros T."/>
            <person name="Triplett J."/>
            <person name="Yang X."/>
            <person name="Ye C.Y."/>
            <person name="Mauro-Herrera M."/>
            <person name="Wang L."/>
            <person name="Li P."/>
            <person name="Sharma M."/>
            <person name="Sharma R."/>
            <person name="Ronald P.C."/>
            <person name="Panaud O."/>
            <person name="Kellogg E.A."/>
            <person name="Brutnell T.P."/>
            <person name="Doust A.N."/>
            <person name="Tuskan G.A."/>
            <person name="Rokhsar D."/>
            <person name="Devos K.M."/>
        </authorList>
    </citation>
    <scope>NUCLEOTIDE SEQUENCE [LARGE SCALE GENOMIC DNA]</scope>
    <source>
        <strain evidence="2">cv. Yugu1</strain>
    </source>
</reference>
<organism evidence="1 2">
    <name type="scientific">Setaria italica</name>
    <name type="common">Foxtail millet</name>
    <name type="synonym">Panicum italicum</name>
    <dbReference type="NCBI Taxonomy" id="4555"/>
    <lineage>
        <taxon>Eukaryota</taxon>
        <taxon>Viridiplantae</taxon>
        <taxon>Streptophyta</taxon>
        <taxon>Embryophyta</taxon>
        <taxon>Tracheophyta</taxon>
        <taxon>Spermatophyta</taxon>
        <taxon>Magnoliopsida</taxon>
        <taxon>Liliopsida</taxon>
        <taxon>Poales</taxon>
        <taxon>Poaceae</taxon>
        <taxon>PACMAD clade</taxon>
        <taxon>Panicoideae</taxon>
        <taxon>Panicodae</taxon>
        <taxon>Paniceae</taxon>
        <taxon>Cenchrinae</taxon>
        <taxon>Setaria</taxon>
    </lineage>
</organism>
<sequence length="51" mass="5823">MPQIIWSTNTTLFRNLSGHPSPVPKIPQKFSKILNNILSLSTPFFSIFHLI</sequence>
<reference evidence="1" key="2">
    <citation type="submission" date="2018-08" db="UniProtKB">
        <authorList>
            <consortium name="EnsemblPlants"/>
        </authorList>
    </citation>
    <scope>IDENTIFICATION</scope>
    <source>
        <strain evidence="1">Yugu1</strain>
    </source>
</reference>
<evidence type="ECO:0000313" key="2">
    <source>
        <dbReference type="Proteomes" id="UP000004995"/>
    </source>
</evidence>
<proteinExistence type="predicted"/>
<dbReference type="EMBL" id="AGNK02004044">
    <property type="status" value="NOT_ANNOTATED_CDS"/>
    <property type="molecule type" value="Genomic_DNA"/>
</dbReference>
<accession>K3YBN1</accession>
<keyword evidence="2" id="KW-1185">Reference proteome</keyword>
<protein>
    <submittedName>
        <fullName evidence="1">Uncharacterized protein</fullName>
    </submittedName>
</protein>
<dbReference type="EnsemblPlants" id="KQK96140">
    <property type="protein sequence ID" value="KQK96140"/>
    <property type="gene ID" value="SETIT_011625mg"/>
</dbReference>